<gene>
    <name evidence="1" type="ORF">P5673_012993</name>
</gene>
<organism evidence="1 2">
    <name type="scientific">Acropora cervicornis</name>
    <name type="common">Staghorn coral</name>
    <dbReference type="NCBI Taxonomy" id="6130"/>
    <lineage>
        <taxon>Eukaryota</taxon>
        <taxon>Metazoa</taxon>
        <taxon>Cnidaria</taxon>
        <taxon>Anthozoa</taxon>
        <taxon>Hexacorallia</taxon>
        <taxon>Scleractinia</taxon>
        <taxon>Astrocoeniina</taxon>
        <taxon>Acroporidae</taxon>
        <taxon>Acropora</taxon>
    </lineage>
</organism>
<accession>A0AAD9V7G0</accession>
<reference evidence="1" key="2">
    <citation type="journal article" date="2023" name="Science">
        <title>Genomic signatures of disease resistance in endangered staghorn corals.</title>
        <authorList>
            <person name="Vollmer S.V."/>
            <person name="Selwyn J.D."/>
            <person name="Despard B.A."/>
            <person name="Roesel C.L."/>
        </authorList>
    </citation>
    <scope>NUCLEOTIDE SEQUENCE</scope>
    <source>
        <strain evidence="1">K2</strain>
    </source>
</reference>
<proteinExistence type="predicted"/>
<evidence type="ECO:0000313" key="2">
    <source>
        <dbReference type="Proteomes" id="UP001249851"/>
    </source>
</evidence>
<dbReference type="EMBL" id="JARQWQ010000024">
    <property type="protein sequence ID" value="KAK2563974.1"/>
    <property type="molecule type" value="Genomic_DNA"/>
</dbReference>
<comment type="caution">
    <text evidence="1">The sequence shown here is derived from an EMBL/GenBank/DDBJ whole genome shotgun (WGS) entry which is preliminary data.</text>
</comment>
<reference evidence="1" key="1">
    <citation type="journal article" date="2023" name="G3 (Bethesda)">
        <title>Whole genome assembly and annotation of the endangered Caribbean coral Acropora cervicornis.</title>
        <authorList>
            <person name="Selwyn J.D."/>
            <person name="Vollmer S.V."/>
        </authorList>
    </citation>
    <scope>NUCLEOTIDE SEQUENCE</scope>
    <source>
        <strain evidence="1">K2</strain>
    </source>
</reference>
<dbReference type="AlphaFoldDB" id="A0AAD9V7G0"/>
<keyword evidence="2" id="KW-1185">Reference proteome</keyword>
<evidence type="ECO:0000313" key="1">
    <source>
        <dbReference type="EMBL" id="KAK2563974.1"/>
    </source>
</evidence>
<sequence>MTQINIEENAVPIPRIEPANLSLGPKPFHRKIKGKRISRPAKPASNATAIVPPELVSRLPNALQEINRRLAGQNLVWWIMKMQ</sequence>
<name>A0AAD9V7G0_ACRCE</name>
<dbReference type="Proteomes" id="UP001249851">
    <property type="component" value="Unassembled WGS sequence"/>
</dbReference>
<protein>
    <submittedName>
        <fullName evidence="1">Uncharacterized protein</fullName>
    </submittedName>
</protein>